<proteinExistence type="predicted"/>
<dbReference type="InterPro" id="IPR028082">
    <property type="entry name" value="Peripla_BP_I"/>
</dbReference>
<feature type="domain" description="Periplasmic binding protein" evidence="1">
    <location>
        <begin position="45"/>
        <end position="302"/>
    </location>
</feature>
<dbReference type="RefSeq" id="WP_376940696.1">
    <property type="nucleotide sequence ID" value="NZ_JBHMBC010000039.1"/>
</dbReference>
<evidence type="ECO:0000313" key="2">
    <source>
        <dbReference type="EMBL" id="MFB9821932.1"/>
    </source>
</evidence>
<keyword evidence="3" id="KW-1185">Reference proteome</keyword>
<comment type="caution">
    <text evidence="2">The sequence shown here is derived from an EMBL/GenBank/DDBJ whole genome shotgun (WGS) entry which is preliminary data.</text>
</comment>
<dbReference type="InterPro" id="IPR025997">
    <property type="entry name" value="SBP_2_dom"/>
</dbReference>
<protein>
    <submittedName>
        <fullName evidence="2">Sugar ABC transporter substrate-binding protein</fullName>
    </submittedName>
</protein>
<accession>A0ABV5Y6Y5</accession>
<evidence type="ECO:0000313" key="3">
    <source>
        <dbReference type="Proteomes" id="UP001589702"/>
    </source>
</evidence>
<dbReference type="Proteomes" id="UP001589702">
    <property type="component" value="Unassembled WGS sequence"/>
</dbReference>
<dbReference type="EMBL" id="JBHMBC010000039">
    <property type="protein sequence ID" value="MFB9821932.1"/>
    <property type="molecule type" value="Genomic_DNA"/>
</dbReference>
<sequence length="348" mass="35990">MADLARAGWLAPSNLSPSSPSEFKSYDKWVGPTSAPAPSHTATVVIIASTKQSPPVNQSADGIRQAATALGWKTSELDGLGTTTGYEAAFDTALSQHPDAIITVALPSQQVQGKLAQAKSQGIITIGGADVPPDKGAGSIPYDAYVEFPQSAQLALVAFEEIARTNGHADSIVLTDPAYPNTDNGTKLYSSIMAGCKGCTTHKGSYLVTDTGDAGKVTAVINGALANAPKATTLVIPFSLGLPAVVQAVKDSGRKIAIVTKDGDSQGLSLTYDKSVWAVGGSSTTWLGWASIDQVIRGMAGKPYLVGAETGLGTALVTQENAPKDASIDSVPGLPNYQAEYKKIWNVK</sequence>
<organism evidence="2 3">
    <name type="scientific">Arthrobacter ramosus</name>
    <dbReference type="NCBI Taxonomy" id="1672"/>
    <lineage>
        <taxon>Bacteria</taxon>
        <taxon>Bacillati</taxon>
        <taxon>Actinomycetota</taxon>
        <taxon>Actinomycetes</taxon>
        <taxon>Micrococcales</taxon>
        <taxon>Micrococcaceae</taxon>
        <taxon>Arthrobacter</taxon>
    </lineage>
</organism>
<reference evidence="2 3" key="1">
    <citation type="submission" date="2024-09" db="EMBL/GenBank/DDBJ databases">
        <authorList>
            <person name="Sun Q."/>
            <person name="Mori K."/>
        </authorList>
    </citation>
    <scope>NUCLEOTIDE SEQUENCE [LARGE SCALE GENOMIC DNA]</scope>
    <source>
        <strain evidence="2 3">JCM 1334</strain>
    </source>
</reference>
<evidence type="ECO:0000259" key="1">
    <source>
        <dbReference type="Pfam" id="PF13407"/>
    </source>
</evidence>
<dbReference type="SUPFAM" id="SSF53822">
    <property type="entry name" value="Periplasmic binding protein-like I"/>
    <property type="match status" value="1"/>
</dbReference>
<dbReference type="Gene3D" id="3.40.50.2300">
    <property type="match status" value="2"/>
</dbReference>
<dbReference type="Pfam" id="PF13407">
    <property type="entry name" value="Peripla_BP_4"/>
    <property type="match status" value="1"/>
</dbReference>
<gene>
    <name evidence="2" type="ORF">ACFFP1_20875</name>
</gene>
<name>A0ABV5Y6Y5_ARTRM</name>